<organism evidence="1 2">
    <name type="scientific">Acetobacter ghanensis</name>
    <dbReference type="NCBI Taxonomy" id="431306"/>
    <lineage>
        <taxon>Bacteria</taxon>
        <taxon>Pseudomonadati</taxon>
        <taxon>Pseudomonadota</taxon>
        <taxon>Alphaproteobacteria</taxon>
        <taxon>Acetobacterales</taxon>
        <taxon>Acetobacteraceae</taxon>
        <taxon>Acetobacter</taxon>
    </lineage>
</organism>
<gene>
    <name evidence="1" type="ORF">AGA_657</name>
</gene>
<dbReference type="STRING" id="431306.AGA_657"/>
<dbReference type="Proteomes" id="UP000068250">
    <property type="component" value="Chromosome I"/>
</dbReference>
<reference evidence="2" key="1">
    <citation type="submission" date="2014-09" db="EMBL/GenBank/DDBJ databases">
        <authorList>
            <person name="Illeghems K.G."/>
        </authorList>
    </citation>
    <scope>NUCLEOTIDE SEQUENCE [LARGE SCALE GENOMIC DNA]</scope>
    <source>
        <strain evidence="2">LMG 23848T</strain>
    </source>
</reference>
<proteinExistence type="predicted"/>
<dbReference type="AlphaFoldDB" id="A0A0U5F1C5"/>
<sequence length="36" mass="4210">MMTNRKQQNQGLPAPQYLPLYGWVAKLAYLYPVISR</sequence>
<name>A0A0U5F1C5_9PROT</name>
<protein>
    <submittedName>
        <fullName evidence="1">Uncharacterized protein</fullName>
    </submittedName>
</protein>
<dbReference type="EMBL" id="LN609302">
    <property type="protein sequence ID" value="CEF54231.1"/>
    <property type="molecule type" value="Genomic_DNA"/>
</dbReference>
<accession>A0A0U5F1C5</accession>
<evidence type="ECO:0000313" key="2">
    <source>
        <dbReference type="Proteomes" id="UP000068250"/>
    </source>
</evidence>
<dbReference type="PATRIC" id="fig|431306.5.peg.635"/>
<evidence type="ECO:0000313" key="1">
    <source>
        <dbReference type="EMBL" id="CEF54231.1"/>
    </source>
</evidence>